<dbReference type="InterPro" id="IPR011701">
    <property type="entry name" value="MFS"/>
</dbReference>
<organism evidence="8 9">
    <name type="scientific">Naumannella cuiyingiana</name>
    <dbReference type="NCBI Taxonomy" id="1347891"/>
    <lineage>
        <taxon>Bacteria</taxon>
        <taxon>Bacillati</taxon>
        <taxon>Actinomycetota</taxon>
        <taxon>Actinomycetes</taxon>
        <taxon>Propionibacteriales</taxon>
        <taxon>Propionibacteriaceae</taxon>
        <taxon>Naumannella</taxon>
    </lineage>
</organism>
<name>A0A7Z0IMJ0_9ACTN</name>
<feature type="transmembrane region" description="Helical" evidence="6">
    <location>
        <begin position="356"/>
        <end position="373"/>
    </location>
</feature>
<dbReference type="AlphaFoldDB" id="A0A7Z0IMJ0"/>
<keyword evidence="3 6" id="KW-0812">Transmembrane</keyword>
<protein>
    <submittedName>
        <fullName evidence="8">DHA1 family inner membrane transport protein</fullName>
    </submittedName>
</protein>
<dbReference type="Pfam" id="PF07690">
    <property type="entry name" value="MFS_1"/>
    <property type="match status" value="1"/>
</dbReference>
<evidence type="ECO:0000313" key="8">
    <source>
        <dbReference type="EMBL" id="NYI72680.1"/>
    </source>
</evidence>
<feature type="transmembrane region" description="Helical" evidence="6">
    <location>
        <begin position="379"/>
        <end position="398"/>
    </location>
</feature>
<sequence>MTTTTQTTRTVPVQTPWRQHGLLYLVFFLIGAQMFVVSPMLADVSTDLGEPPSAAAMIITAYVLGYALVSPVLGALADNRSRRRVILLGGTIFGIADLVCALGPSLPIIVVAHGVTGVGGALAGPAIWAYFGETAAPHQVGRAIGRGTAAFASGQILGVPLGTFVAGAASWRWSFAALGACMLATMLLLAFRLRDPDRPRPAERSATQALRASAALWRRPEFVLIIVMTTLAQASRMGAYSFVGLLFGRRFGLGVTQLGLVGAVAGVGALLGSFVAGPLVDRWRRSGWSIASISVGAGTVLAVAMGVALTASHVQVALAGLVVWFAAGGTLFGATQAQLATRFPRQRGSVVSWNNSASNLGVAVGTTVLGAFVPGVAGFVIMACGLAAASTLAAAALWRAQARGGRGRTREAG</sequence>
<evidence type="ECO:0000256" key="2">
    <source>
        <dbReference type="ARBA" id="ARBA00022475"/>
    </source>
</evidence>
<evidence type="ECO:0000313" key="9">
    <source>
        <dbReference type="Proteomes" id="UP000527616"/>
    </source>
</evidence>
<dbReference type="SUPFAM" id="SSF103473">
    <property type="entry name" value="MFS general substrate transporter"/>
    <property type="match status" value="1"/>
</dbReference>
<feature type="transmembrane region" description="Helical" evidence="6">
    <location>
        <begin position="255"/>
        <end position="276"/>
    </location>
</feature>
<keyword evidence="2" id="KW-1003">Cell membrane</keyword>
<feature type="transmembrane region" description="Helical" evidence="6">
    <location>
        <begin position="222"/>
        <end position="243"/>
    </location>
</feature>
<dbReference type="PANTHER" id="PTHR43124:SF3">
    <property type="entry name" value="CHLORAMPHENICOL EFFLUX PUMP RV0191"/>
    <property type="match status" value="1"/>
</dbReference>
<dbReference type="PANTHER" id="PTHR43124">
    <property type="entry name" value="PURINE EFFLUX PUMP PBUE"/>
    <property type="match status" value="1"/>
</dbReference>
<feature type="transmembrane region" description="Helical" evidence="6">
    <location>
        <begin position="21"/>
        <end position="42"/>
    </location>
</feature>
<accession>A0A7Z0IMJ0</accession>
<feature type="transmembrane region" description="Helical" evidence="6">
    <location>
        <begin position="85"/>
        <end position="104"/>
    </location>
</feature>
<dbReference type="InterPro" id="IPR036259">
    <property type="entry name" value="MFS_trans_sf"/>
</dbReference>
<evidence type="ECO:0000259" key="7">
    <source>
        <dbReference type="PROSITE" id="PS50850"/>
    </source>
</evidence>
<feature type="transmembrane region" description="Helical" evidence="6">
    <location>
        <begin position="316"/>
        <end position="335"/>
    </location>
</feature>
<feature type="transmembrane region" description="Helical" evidence="6">
    <location>
        <begin position="171"/>
        <end position="191"/>
    </location>
</feature>
<keyword evidence="4 6" id="KW-1133">Transmembrane helix</keyword>
<dbReference type="GO" id="GO:0005886">
    <property type="term" value="C:plasma membrane"/>
    <property type="evidence" value="ECO:0007669"/>
    <property type="project" value="UniProtKB-SubCell"/>
</dbReference>
<dbReference type="RefSeq" id="WP_179446302.1">
    <property type="nucleotide sequence ID" value="NZ_JACBZS010000001.1"/>
</dbReference>
<dbReference type="InterPro" id="IPR020846">
    <property type="entry name" value="MFS_dom"/>
</dbReference>
<dbReference type="EMBL" id="JACBZS010000001">
    <property type="protein sequence ID" value="NYI72680.1"/>
    <property type="molecule type" value="Genomic_DNA"/>
</dbReference>
<keyword evidence="9" id="KW-1185">Reference proteome</keyword>
<keyword evidence="5 6" id="KW-0472">Membrane</keyword>
<reference evidence="8 9" key="1">
    <citation type="submission" date="2020-07" db="EMBL/GenBank/DDBJ databases">
        <title>Sequencing the genomes of 1000 actinobacteria strains.</title>
        <authorList>
            <person name="Klenk H.-P."/>
        </authorList>
    </citation>
    <scope>NUCLEOTIDE SEQUENCE [LARGE SCALE GENOMIC DNA]</scope>
    <source>
        <strain evidence="8 9">DSM 103164</strain>
    </source>
</reference>
<evidence type="ECO:0000256" key="1">
    <source>
        <dbReference type="ARBA" id="ARBA00004651"/>
    </source>
</evidence>
<evidence type="ECO:0000256" key="6">
    <source>
        <dbReference type="SAM" id="Phobius"/>
    </source>
</evidence>
<proteinExistence type="predicted"/>
<dbReference type="PROSITE" id="PS50850">
    <property type="entry name" value="MFS"/>
    <property type="match status" value="1"/>
</dbReference>
<feature type="transmembrane region" description="Helical" evidence="6">
    <location>
        <begin position="288"/>
        <end position="310"/>
    </location>
</feature>
<feature type="domain" description="Major facilitator superfamily (MFS) profile" evidence="7">
    <location>
        <begin position="19"/>
        <end position="401"/>
    </location>
</feature>
<dbReference type="GO" id="GO:0022857">
    <property type="term" value="F:transmembrane transporter activity"/>
    <property type="evidence" value="ECO:0007669"/>
    <property type="project" value="InterPro"/>
</dbReference>
<evidence type="ECO:0000256" key="5">
    <source>
        <dbReference type="ARBA" id="ARBA00023136"/>
    </source>
</evidence>
<dbReference type="Gene3D" id="1.20.1250.20">
    <property type="entry name" value="MFS general substrate transporter like domains"/>
    <property type="match status" value="1"/>
</dbReference>
<feature type="transmembrane region" description="Helical" evidence="6">
    <location>
        <begin position="54"/>
        <end position="73"/>
    </location>
</feature>
<dbReference type="CDD" id="cd17324">
    <property type="entry name" value="MFS_NepI_like"/>
    <property type="match status" value="1"/>
</dbReference>
<gene>
    <name evidence="8" type="ORF">GGQ54_003240</name>
</gene>
<dbReference type="InterPro" id="IPR050189">
    <property type="entry name" value="MFS_Efflux_Transporters"/>
</dbReference>
<comment type="caution">
    <text evidence="8">The sequence shown here is derived from an EMBL/GenBank/DDBJ whole genome shotgun (WGS) entry which is preliminary data.</text>
</comment>
<evidence type="ECO:0000256" key="3">
    <source>
        <dbReference type="ARBA" id="ARBA00022692"/>
    </source>
</evidence>
<evidence type="ECO:0000256" key="4">
    <source>
        <dbReference type="ARBA" id="ARBA00022989"/>
    </source>
</evidence>
<feature type="transmembrane region" description="Helical" evidence="6">
    <location>
        <begin position="110"/>
        <end position="131"/>
    </location>
</feature>
<feature type="transmembrane region" description="Helical" evidence="6">
    <location>
        <begin position="143"/>
        <end position="165"/>
    </location>
</feature>
<comment type="subcellular location">
    <subcellularLocation>
        <location evidence="1">Cell membrane</location>
        <topology evidence="1">Multi-pass membrane protein</topology>
    </subcellularLocation>
</comment>
<dbReference type="Proteomes" id="UP000527616">
    <property type="component" value="Unassembled WGS sequence"/>
</dbReference>